<protein>
    <recommendedName>
        <fullName evidence="5">Tetratricopeptide repeat protein</fullName>
    </recommendedName>
</protein>
<dbReference type="KEGG" id="slr:L21SP2_2595"/>
<gene>
    <name evidence="3" type="ORF">L21SP2_2595</name>
</gene>
<dbReference type="Gene3D" id="1.25.40.10">
    <property type="entry name" value="Tetratricopeptide repeat domain"/>
    <property type="match status" value="1"/>
</dbReference>
<dbReference type="AlphaFoldDB" id="V5WJE3"/>
<feature type="region of interest" description="Disordered" evidence="1">
    <location>
        <begin position="121"/>
        <end position="144"/>
    </location>
</feature>
<feature type="chain" id="PRO_5004741932" description="Tetratricopeptide repeat protein" evidence="2">
    <location>
        <begin position="24"/>
        <end position="309"/>
    </location>
</feature>
<dbReference type="SUPFAM" id="SSF48452">
    <property type="entry name" value="TPR-like"/>
    <property type="match status" value="1"/>
</dbReference>
<sequence length="309" mass="33816">MNSLHQRIFAATMALLIITAATAVSQEAEVSFLSGEVLWENGRGPNRLQIGDEIAVSGSIILEGESSVELNLDGNRVFLGAAGTYSLRRIYRMTGSRRQESILQSLEGRFRRNIQDRITSGSAAAGVRGDDSAGEEGPGSIYSTPTEELFARGLEALREERIQDAFFIFEEAYYAAPPEQFSQAALYLAYCEQLLGNLDEADDLYNDVTLTRDDGALYALYVLSSAELQLKQGRGAEALENLNGLIDAHGRDGFAMAPADLQQALYLRGLIRSRQGNDEGMKSDFKAAAEINANPQLTIVIEELLWGDF</sequence>
<evidence type="ECO:0000256" key="2">
    <source>
        <dbReference type="SAM" id="SignalP"/>
    </source>
</evidence>
<feature type="signal peptide" evidence="2">
    <location>
        <begin position="1"/>
        <end position="23"/>
    </location>
</feature>
<accession>V5WJE3</accession>
<proteinExistence type="predicted"/>
<dbReference type="Proteomes" id="UP000018680">
    <property type="component" value="Chromosome"/>
</dbReference>
<dbReference type="RefSeq" id="WP_024268848.1">
    <property type="nucleotide sequence ID" value="NC_023035.1"/>
</dbReference>
<evidence type="ECO:0008006" key="5">
    <source>
        <dbReference type="Google" id="ProtNLM"/>
    </source>
</evidence>
<dbReference type="EMBL" id="CP006939">
    <property type="protein sequence ID" value="AHC15947.1"/>
    <property type="molecule type" value="Genomic_DNA"/>
</dbReference>
<dbReference type="InterPro" id="IPR011990">
    <property type="entry name" value="TPR-like_helical_dom_sf"/>
</dbReference>
<reference evidence="3 4" key="1">
    <citation type="journal article" date="2015" name="Stand. Genomic Sci.">
        <title>Complete genome sequence and description of Salinispira pacifica gen. nov., sp. nov., a novel spirochaete isolated form a hypersaline microbial mat.</title>
        <authorList>
            <person name="Ben Hania W."/>
            <person name="Joseph M."/>
            <person name="Schumann P."/>
            <person name="Bunk B."/>
            <person name="Fiebig A."/>
            <person name="Sproer C."/>
            <person name="Klenk H.P."/>
            <person name="Fardeau M.L."/>
            <person name="Spring S."/>
        </authorList>
    </citation>
    <scope>NUCLEOTIDE SEQUENCE [LARGE SCALE GENOMIC DNA]</scope>
    <source>
        <strain evidence="3 4">L21-RPul-D2</strain>
    </source>
</reference>
<keyword evidence="4" id="KW-1185">Reference proteome</keyword>
<evidence type="ECO:0000256" key="1">
    <source>
        <dbReference type="SAM" id="MobiDB-lite"/>
    </source>
</evidence>
<evidence type="ECO:0000313" key="4">
    <source>
        <dbReference type="Proteomes" id="UP000018680"/>
    </source>
</evidence>
<keyword evidence="2" id="KW-0732">Signal</keyword>
<organism evidence="3 4">
    <name type="scientific">Salinispira pacifica</name>
    <dbReference type="NCBI Taxonomy" id="1307761"/>
    <lineage>
        <taxon>Bacteria</taxon>
        <taxon>Pseudomonadati</taxon>
        <taxon>Spirochaetota</taxon>
        <taxon>Spirochaetia</taxon>
        <taxon>Spirochaetales</taxon>
        <taxon>Spirochaetaceae</taxon>
        <taxon>Salinispira</taxon>
    </lineage>
</organism>
<name>V5WJE3_9SPIO</name>
<dbReference type="HOGENOM" id="CLU_899842_0_0_12"/>
<evidence type="ECO:0000313" key="3">
    <source>
        <dbReference type="EMBL" id="AHC15947.1"/>
    </source>
</evidence>